<protein>
    <submittedName>
        <fullName evidence="1">Uncharacterized protein</fullName>
    </submittedName>
</protein>
<sequence>MAAINPPMDAQKEPQEQFAIMLCEHFTVFQHLQYQRGNWSPLAYLAGCGLFYGVELCITRGWDVCGWNHEKHIWNTYKGEPLVDTVLSTAMWNRKVSCIAVATLLLEHGTTDVIDILAENDCVIQCSPALEVQLLFREGGPEEDVTRLLLQHGSLVNSPYLKRGTHLAKAIVDAFRYPGRRDWLPQLLVEYGGCLDPVFPRPDGLIDSFVGEFAEYCLLQDDPELLHMLTKGTKIGRPVHDNSIVTTLLKVKFWDNSWKYKYIAWNVFCAAKGVISSSFNSKDKHHRRIIFLKSLGCDINALDCIIGYGEGEGDGFLHLEYCTALDCVSFLAQHENVSPGLVMQSAALMKTTEYCHMVSSLLIEHGAKVLPR</sequence>
<dbReference type="EMBL" id="KN837122">
    <property type="protein sequence ID" value="KIJ43608.1"/>
    <property type="molecule type" value="Genomic_DNA"/>
</dbReference>
<dbReference type="AlphaFoldDB" id="A0A0C9UKI3"/>
<dbReference type="Proteomes" id="UP000054279">
    <property type="component" value="Unassembled WGS sequence"/>
</dbReference>
<organism evidence="1 2">
    <name type="scientific">Sphaerobolus stellatus (strain SS14)</name>
    <dbReference type="NCBI Taxonomy" id="990650"/>
    <lineage>
        <taxon>Eukaryota</taxon>
        <taxon>Fungi</taxon>
        <taxon>Dikarya</taxon>
        <taxon>Basidiomycota</taxon>
        <taxon>Agaricomycotina</taxon>
        <taxon>Agaricomycetes</taxon>
        <taxon>Phallomycetidae</taxon>
        <taxon>Geastrales</taxon>
        <taxon>Sphaerobolaceae</taxon>
        <taxon>Sphaerobolus</taxon>
    </lineage>
</organism>
<proteinExistence type="predicted"/>
<name>A0A0C9UKI3_SPHS4</name>
<accession>A0A0C9UKI3</accession>
<evidence type="ECO:0000313" key="1">
    <source>
        <dbReference type="EMBL" id="KIJ43608.1"/>
    </source>
</evidence>
<gene>
    <name evidence="1" type="ORF">M422DRAFT_253191</name>
</gene>
<keyword evidence="2" id="KW-1185">Reference proteome</keyword>
<evidence type="ECO:0000313" key="2">
    <source>
        <dbReference type="Proteomes" id="UP000054279"/>
    </source>
</evidence>
<reference evidence="1 2" key="1">
    <citation type="submission" date="2014-06" db="EMBL/GenBank/DDBJ databases">
        <title>Evolutionary Origins and Diversification of the Mycorrhizal Mutualists.</title>
        <authorList>
            <consortium name="DOE Joint Genome Institute"/>
            <consortium name="Mycorrhizal Genomics Consortium"/>
            <person name="Kohler A."/>
            <person name="Kuo A."/>
            <person name="Nagy L.G."/>
            <person name="Floudas D."/>
            <person name="Copeland A."/>
            <person name="Barry K.W."/>
            <person name="Cichocki N."/>
            <person name="Veneault-Fourrey C."/>
            <person name="LaButti K."/>
            <person name="Lindquist E.A."/>
            <person name="Lipzen A."/>
            <person name="Lundell T."/>
            <person name="Morin E."/>
            <person name="Murat C."/>
            <person name="Riley R."/>
            <person name="Ohm R."/>
            <person name="Sun H."/>
            <person name="Tunlid A."/>
            <person name="Henrissat B."/>
            <person name="Grigoriev I.V."/>
            <person name="Hibbett D.S."/>
            <person name="Martin F."/>
        </authorList>
    </citation>
    <scope>NUCLEOTIDE SEQUENCE [LARGE SCALE GENOMIC DNA]</scope>
    <source>
        <strain evidence="1 2">SS14</strain>
    </source>
</reference>
<dbReference type="HOGENOM" id="CLU_744277_0_0_1"/>